<gene>
    <name evidence="5" type="ORF">VNO77_00443</name>
</gene>
<dbReference type="AlphaFoldDB" id="A0AAN9MQ08"/>
<keyword evidence="3" id="KW-0106">Calcium</keyword>
<dbReference type="FunFam" id="1.10.238.10:FF:000073">
    <property type="entry name" value="calcineurin B-like protein 3"/>
    <property type="match status" value="1"/>
</dbReference>
<comment type="function">
    <text evidence="3">Acts as a calcium sensor. CBL proteins interact with CIPK serine-threonine protein kinases. Binding of a CBL protein to the regulatory NAF domain of a CIPK protein lead to the activation of the kinase in a calcium-dependent manner.</text>
</comment>
<evidence type="ECO:0000259" key="4">
    <source>
        <dbReference type="PROSITE" id="PS50222"/>
    </source>
</evidence>
<dbReference type="EMBL" id="JAYMYQ010000001">
    <property type="protein sequence ID" value="KAK7358512.1"/>
    <property type="molecule type" value="Genomic_DNA"/>
</dbReference>
<comment type="similarity">
    <text evidence="2 3">Belongs to the calcineurin regulatory subunit family.</text>
</comment>
<feature type="domain" description="EF-hand" evidence="4">
    <location>
        <begin position="158"/>
        <end position="193"/>
    </location>
</feature>
<reference evidence="5 6" key="1">
    <citation type="submission" date="2024-01" db="EMBL/GenBank/DDBJ databases">
        <title>The genomes of 5 underutilized Papilionoideae crops provide insights into root nodulation and disease resistanc.</title>
        <authorList>
            <person name="Jiang F."/>
        </authorList>
    </citation>
    <scope>NUCLEOTIDE SEQUENCE [LARGE SCALE GENOMIC DNA]</scope>
    <source>
        <strain evidence="5">LVBAO_FW01</strain>
        <tissue evidence="5">Leaves</tissue>
    </source>
</reference>
<accession>A0AAN9MQ08</accession>
<keyword evidence="3" id="KW-0479">Metal-binding</keyword>
<dbReference type="PANTHER" id="PTHR23056">
    <property type="entry name" value="CALCINEURIN B"/>
    <property type="match status" value="1"/>
</dbReference>
<sequence>MIWLVSKIWNKIPVLWNWVAMEKWPLQRNFGGHVHVNVNVNGTNSRANYYKYKTVFLMGCCYTKQRIVHEDPAVLAAQTYFNISEIEALYDLFKKLSSSLVDDGVISKEEFQLGLFGNSKKRSLFADRVFHLFDSKNDGVIEFGEFVRGLSVYHPLAPQAKKAEFSFQLYDIWQTGFIERDEVREMILALLSESDLVLSHDIIEVIIEKAFEEADSKGDGRIDPEEWQQFVARNPSLLTNMTIPYLKDLNTEFPSFEPTSGIEDETSNSP</sequence>
<name>A0AAN9MQ08_CANGL</name>
<keyword evidence="6" id="KW-1185">Reference proteome</keyword>
<dbReference type="PANTHER" id="PTHR23056:SF108">
    <property type="entry name" value="CALCINEURIN B-LIKE PROTEIN 5"/>
    <property type="match status" value="1"/>
</dbReference>
<feature type="domain" description="EF-hand" evidence="4">
    <location>
        <begin position="121"/>
        <end position="156"/>
    </location>
</feature>
<dbReference type="InterPro" id="IPR011992">
    <property type="entry name" value="EF-hand-dom_pair"/>
</dbReference>
<dbReference type="Gene3D" id="1.10.238.10">
    <property type="entry name" value="EF-hand"/>
    <property type="match status" value="1"/>
</dbReference>
<dbReference type="CDD" id="cd00051">
    <property type="entry name" value="EFh"/>
    <property type="match status" value="1"/>
</dbReference>
<evidence type="ECO:0000313" key="5">
    <source>
        <dbReference type="EMBL" id="KAK7358512.1"/>
    </source>
</evidence>
<evidence type="ECO:0000256" key="1">
    <source>
        <dbReference type="ARBA" id="ARBA00022737"/>
    </source>
</evidence>
<evidence type="ECO:0000256" key="2">
    <source>
        <dbReference type="ARBA" id="ARBA00023774"/>
    </source>
</evidence>
<dbReference type="PRINTS" id="PR00450">
    <property type="entry name" value="RECOVERIN"/>
</dbReference>
<dbReference type="GO" id="GO:0005509">
    <property type="term" value="F:calcium ion binding"/>
    <property type="evidence" value="ECO:0007669"/>
    <property type="project" value="UniProtKB-UniRule"/>
</dbReference>
<comment type="caution">
    <text evidence="5">The sequence shown here is derived from an EMBL/GenBank/DDBJ whole genome shotgun (WGS) entry which is preliminary data.</text>
</comment>
<dbReference type="Pfam" id="PF13202">
    <property type="entry name" value="EF-hand_5"/>
    <property type="match status" value="2"/>
</dbReference>
<evidence type="ECO:0000313" key="6">
    <source>
        <dbReference type="Proteomes" id="UP001367508"/>
    </source>
</evidence>
<dbReference type="GO" id="GO:0019900">
    <property type="term" value="F:kinase binding"/>
    <property type="evidence" value="ECO:0007669"/>
    <property type="project" value="UniProtKB-UniRule"/>
</dbReference>
<dbReference type="Proteomes" id="UP001367508">
    <property type="component" value="Unassembled WGS sequence"/>
</dbReference>
<dbReference type="SUPFAM" id="SSF47473">
    <property type="entry name" value="EF-hand"/>
    <property type="match status" value="1"/>
</dbReference>
<dbReference type="SMART" id="SM00054">
    <property type="entry name" value="EFh"/>
    <property type="match status" value="3"/>
</dbReference>
<feature type="domain" description="EF-hand" evidence="4">
    <location>
        <begin position="202"/>
        <end position="237"/>
    </location>
</feature>
<protein>
    <recommendedName>
        <fullName evidence="3">Calcineurin B-like protein</fullName>
    </recommendedName>
</protein>
<organism evidence="5 6">
    <name type="scientific">Canavalia gladiata</name>
    <name type="common">Sword bean</name>
    <name type="synonym">Dolichos gladiatus</name>
    <dbReference type="NCBI Taxonomy" id="3824"/>
    <lineage>
        <taxon>Eukaryota</taxon>
        <taxon>Viridiplantae</taxon>
        <taxon>Streptophyta</taxon>
        <taxon>Embryophyta</taxon>
        <taxon>Tracheophyta</taxon>
        <taxon>Spermatophyta</taxon>
        <taxon>Magnoliopsida</taxon>
        <taxon>eudicotyledons</taxon>
        <taxon>Gunneridae</taxon>
        <taxon>Pentapetalae</taxon>
        <taxon>rosids</taxon>
        <taxon>fabids</taxon>
        <taxon>Fabales</taxon>
        <taxon>Fabaceae</taxon>
        <taxon>Papilionoideae</taxon>
        <taxon>50 kb inversion clade</taxon>
        <taxon>NPAAA clade</taxon>
        <taxon>indigoferoid/millettioid clade</taxon>
        <taxon>Phaseoleae</taxon>
        <taxon>Canavalia</taxon>
    </lineage>
</organism>
<dbReference type="InterPro" id="IPR045198">
    <property type="entry name" value="CNBL1-10"/>
</dbReference>
<dbReference type="GO" id="GO:0019722">
    <property type="term" value="P:calcium-mediated signaling"/>
    <property type="evidence" value="ECO:0007669"/>
    <property type="project" value="UniProtKB-UniRule"/>
</dbReference>
<comment type="subunit">
    <text evidence="3">Homodimer. Interacts with CIPK.</text>
</comment>
<keyword evidence="1 3" id="KW-0677">Repeat</keyword>
<evidence type="ECO:0000256" key="3">
    <source>
        <dbReference type="RuleBase" id="RU369080"/>
    </source>
</evidence>
<keyword evidence="3" id="KW-0472">Membrane</keyword>
<comment type="subcellular location">
    <subcellularLocation>
        <location evidence="3">Membrane</location>
    </subcellularLocation>
</comment>
<dbReference type="GO" id="GO:0016020">
    <property type="term" value="C:membrane"/>
    <property type="evidence" value="ECO:0007669"/>
    <property type="project" value="UniProtKB-SubCell"/>
</dbReference>
<dbReference type="PROSITE" id="PS50222">
    <property type="entry name" value="EF_HAND_2"/>
    <property type="match status" value="3"/>
</dbReference>
<dbReference type="InterPro" id="IPR002048">
    <property type="entry name" value="EF_hand_dom"/>
</dbReference>
<proteinExistence type="inferred from homology"/>